<protein>
    <submittedName>
        <fullName evidence="1">Uncharacterized protein</fullName>
    </submittedName>
</protein>
<dbReference type="AlphaFoldDB" id="A0A1X7VNU5"/>
<proteinExistence type="predicted"/>
<dbReference type="InParanoid" id="A0A1X7VNU5"/>
<accession>A0A1X7VNU5</accession>
<name>A0A1X7VNU5_AMPQE</name>
<evidence type="ECO:0000313" key="1">
    <source>
        <dbReference type="EnsemblMetazoa" id="Aqu2.1.41058_001"/>
    </source>
</evidence>
<reference evidence="1" key="1">
    <citation type="submission" date="2017-05" db="UniProtKB">
        <authorList>
            <consortium name="EnsemblMetazoa"/>
        </authorList>
    </citation>
    <scope>IDENTIFICATION</scope>
</reference>
<sequence>PLAKKTLCSKPSSTFCRSADITKVISEINKYINK</sequence>
<dbReference type="EnsemblMetazoa" id="Aqu2.1.41058_001">
    <property type="protein sequence ID" value="Aqu2.1.41058_001"/>
    <property type="gene ID" value="Aqu2.1.41058"/>
</dbReference>
<organism evidence="1">
    <name type="scientific">Amphimedon queenslandica</name>
    <name type="common">Sponge</name>
    <dbReference type="NCBI Taxonomy" id="400682"/>
    <lineage>
        <taxon>Eukaryota</taxon>
        <taxon>Metazoa</taxon>
        <taxon>Porifera</taxon>
        <taxon>Demospongiae</taxon>
        <taxon>Heteroscleromorpha</taxon>
        <taxon>Haplosclerida</taxon>
        <taxon>Niphatidae</taxon>
        <taxon>Amphimedon</taxon>
    </lineage>
</organism>